<organism evidence="1">
    <name type="scientific">Oryza punctata</name>
    <name type="common">Red rice</name>
    <dbReference type="NCBI Taxonomy" id="4537"/>
    <lineage>
        <taxon>Eukaryota</taxon>
        <taxon>Viridiplantae</taxon>
        <taxon>Streptophyta</taxon>
        <taxon>Embryophyta</taxon>
        <taxon>Tracheophyta</taxon>
        <taxon>Spermatophyta</taxon>
        <taxon>Magnoliopsida</taxon>
        <taxon>Liliopsida</taxon>
        <taxon>Poales</taxon>
        <taxon>Poaceae</taxon>
        <taxon>BOP clade</taxon>
        <taxon>Oryzoideae</taxon>
        <taxon>Oryzeae</taxon>
        <taxon>Oryzinae</taxon>
        <taxon>Oryza</taxon>
    </lineage>
</organism>
<keyword evidence="2" id="KW-1185">Reference proteome</keyword>
<dbReference type="Gramene" id="OPUNC04G21650.1">
    <property type="protein sequence ID" value="OPUNC04G21650.1"/>
    <property type="gene ID" value="OPUNC04G21650"/>
</dbReference>
<dbReference type="AlphaFoldDB" id="A0A0E0KUR4"/>
<evidence type="ECO:0000313" key="1">
    <source>
        <dbReference type="EnsemblPlants" id="OPUNC04G21650.1"/>
    </source>
</evidence>
<dbReference type="Proteomes" id="UP000026962">
    <property type="component" value="Chromosome 4"/>
</dbReference>
<name>A0A0E0KUR4_ORYPU</name>
<proteinExistence type="predicted"/>
<evidence type="ECO:0000313" key="2">
    <source>
        <dbReference type="Proteomes" id="UP000026962"/>
    </source>
</evidence>
<reference evidence="1" key="2">
    <citation type="submission" date="2018-05" db="EMBL/GenBank/DDBJ databases">
        <title>OpunRS2 (Oryza punctata Reference Sequence Version 2).</title>
        <authorList>
            <person name="Zhang J."/>
            <person name="Kudrna D."/>
            <person name="Lee S."/>
            <person name="Talag J."/>
            <person name="Welchert J."/>
            <person name="Wing R.A."/>
        </authorList>
    </citation>
    <scope>NUCLEOTIDE SEQUENCE [LARGE SCALE GENOMIC DNA]</scope>
</reference>
<accession>A0A0E0KUR4</accession>
<dbReference type="EnsemblPlants" id="OPUNC04G21650.1">
    <property type="protein sequence ID" value="OPUNC04G21650.1"/>
    <property type="gene ID" value="OPUNC04G21650"/>
</dbReference>
<reference evidence="1" key="1">
    <citation type="submission" date="2015-04" db="UniProtKB">
        <authorList>
            <consortium name="EnsemblPlants"/>
        </authorList>
    </citation>
    <scope>IDENTIFICATION</scope>
</reference>
<protein>
    <submittedName>
        <fullName evidence="1">Uncharacterized protein</fullName>
    </submittedName>
</protein>
<dbReference type="HOGENOM" id="CLU_2780273_0_0_1"/>
<sequence>MLFSTIESRTKRRKCDRERNRPEIEFDVDGFIVFFRGIIADCCRGKERSAFLASDSGASNPETKTSLLT</sequence>